<evidence type="ECO:0000256" key="3">
    <source>
        <dbReference type="ARBA" id="ARBA00022777"/>
    </source>
</evidence>
<keyword evidence="1" id="KW-0808">Transferase</keyword>
<evidence type="ECO:0000313" key="7">
    <source>
        <dbReference type="Proteomes" id="UP000266673"/>
    </source>
</evidence>
<dbReference type="PANTHER" id="PTHR44329">
    <property type="entry name" value="SERINE/THREONINE-PROTEIN KINASE TNNI3K-RELATED"/>
    <property type="match status" value="1"/>
</dbReference>
<dbReference type="OrthoDB" id="26722at2759"/>
<dbReference type="InterPro" id="IPR011009">
    <property type="entry name" value="Kinase-like_dom_sf"/>
</dbReference>
<dbReference type="Gene3D" id="1.10.510.10">
    <property type="entry name" value="Transferase(Phosphotransferase) domain 1"/>
    <property type="match status" value="1"/>
</dbReference>
<dbReference type="EMBL" id="QKWP01001690">
    <property type="protein sequence ID" value="RIB07238.1"/>
    <property type="molecule type" value="Genomic_DNA"/>
</dbReference>
<dbReference type="Pfam" id="PF07714">
    <property type="entry name" value="PK_Tyr_Ser-Thr"/>
    <property type="match status" value="1"/>
</dbReference>
<proteinExistence type="predicted"/>
<comment type="caution">
    <text evidence="6">The sequence shown here is derived from an EMBL/GenBank/DDBJ whole genome shotgun (WGS) entry which is preliminary data.</text>
</comment>
<dbReference type="PANTHER" id="PTHR44329:SF288">
    <property type="entry name" value="MITOGEN-ACTIVATED PROTEIN KINASE KINASE KINASE 20"/>
    <property type="match status" value="1"/>
</dbReference>
<name>A0A397UDJ7_9GLOM</name>
<evidence type="ECO:0000256" key="4">
    <source>
        <dbReference type="ARBA" id="ARBA00022840"/>
    </source>
</evidence>
<dbReference type="SUPFAM" id="SSF56112">
    <property type="entry name" value="Protein kinase-like (PK-like)"/>
    <property type="match status" value="1"/>
</dbReference>
<dbReference type="GO" id="GO:0005524">
    <property type="term" value="F:ATP binding"/>
    <property type="evidence" value="ECO:0007669"/>
    <property type="project" value="UniProtKB-KW"/>
</dbReference>
<gene>
    <name evidence="6" type="ORF">C2G38_2114284</name>
</gene>
<protein>
    <submittedName>
        <fullName evidence="6">Kinase-like domain-containing protein</fullName>
    </submittedName>
</protein>
<evidence type="ECO:0000259" key="5">
    <source>
        <dbReference type="PROSITE" id="PS50011"/>
    </source>
</evidence>
<dbReference type="AlphaFoldDB" id="A0A397UDJ7"/>
<dbReference type="InterPro" id="IPR000719">
    <property type="entry name" value="Prot_kinase_dom"/>
</dbReference>
<feature type="domain" description="Protein kinase" evidence="5">
    <location>
        <begin position="61"/>
        <end position="322"/>
    </location>
</feature>
<sequence>MYLRYRYYKFTKLKPDIIISIHYSTLMIDDNGINSRDSKYSKWLETNLKDNVIKQFEHSEFKDVEPISRGGQGIVYCANYCGTKVVLKYVNEDIKSFVNELKQLISVKDCQNVIKVLGITIDPTAINFPYKMVLQYANGNLQKYLQDKVNDGLFTISWLELVQIARQITLGLQHLHANSIIHGDLHPNNILINNNEVLIADFGVARKTGDSLISLGSNSSFKGTEAYFEPQCFIVLDKVVKIDEKSDIYSLGVLLWELTSGHPPFSSFRNKAPISYYVSLGHREKPVPSTPSDYVKLYKKCWDTEPECRPTINEILCRLDELSKNAKVKVIKNRISN</sequence>
<organism evidence="6 7">
    <name type="scientific">Gigaspora rosea</name>
    <dbReference type="NCBI Taxonomy" id="44941"/>
    <lineage>
        <taxon>Eukaryota</taxon>
        <taxon>Fungi</taxon>
        <taxon>Fungi incertae sedis</taxon>
        <taxon>Mucoromycota</taxon>
        <taxon>Glomeromycotina</taxon>
        <taxon>Glomeromycetes</taxon>
        <taxon>Diversisporales</taxon>
        <taxon>Gigasporaceae</taxon>
        <taxon>Gigaspora</taxon>
    </lineage>
</organism>
<accession>A0A397UDJ7</accession>
<dbReference type="PIRSF" id="PIRSF000654">
    <property type="entry name" value="Integrin-linked_kinase"/>
    <property type="match status" value="1"/>
</dbReference>
<dbReference type="PROSITE" id="PS50011">
    <property type="entry name" value="PROTEIN_KINASE_DOM"/>
    <property type="match status" value="1"/>
</dbReference>
<dbReference type="PRINTS" id="PR00109">
    <property type="entry name" value="TYRKINASE"/>
</dbReference>
<dbReference type="Proteomes" id="UP000266673">
    <property type="component" value="Unassembled WGS sequence"/>
</dbReference>
<keyword evidence="4" id="KW-0067">ATP-binding</keyword>
<reference evidence="6 7" key="1">
    <citation type="submission" date="2018-06" db="EMBL/GenBank/DDBJ databases">
        <title>Comparative genomics reveals the genomic features of Rhizophagus irregularis, R. cerebriforme, R. diaphanum and Gigaspora rosea, and their symbiotic lifestyle signature.</title>
        <authorList>
            <person name="Morin E."/>
            <person name="San Clemente H."/>
            <person name="Chen E.C.H."/>
            <person name="De La Providencia I."/>
            <person name="Hainaut M."/>
            <person name="Kuo A."/>
            <person name="Kohler A."/>
            <person name="Murat C."/>
            <person name="Tang N."/>
            <person name="Roy S."/>
            <person name="Loubradou J."/>
            <person name="Henrissat B."/>
            <person name="Grigoriev I.V."/>
            <person name="Corradi N."/>
            <person name="Roux C."/>
            <person name="Martin F.M."/>
        </authorList>
    </citation>
    <scope>NUCLEOTIDE SEQUENCE [LARGE SCALE GENOMIC DNA]</scope>
    <source>
        <strain evidence="6 7">DAOM 194757</strain>
    </source>
</reference>
<dbReference type="InterPro" id="IPR001245">
    <property type="entry name" value="Ser-Thr/Tyr_kinase_cat_dom"/>
</dbReference>
<dbReference type="STRING" id="44941.A0A397UDJ7"/>
<keyword evidence="7" id="KW-1185">Reference proteome</keyword>
<evidence type="ECO:0000256" key="1">
    <source>
        <dbReference type="ARBA" id="ARBA00022679"/>
    </source>
</evidence>
<evidence type="ECO:0000313" key="6">
    <source>
        <dbReference type="EMBL" id="RIB07238.1"/>
    </source>
</evidence>
<evidence type="ECO:0000256" key="2">
    <source>
        <dbReference type="ARBA" id="ARBA00022741"/>
    </source>
</evidence>
<dbReference type="GO" id="GO:0004674">
    <property type="term" value="F:protein serine/threonine kinase activity"/>
    <property type="evidence" value="ECO:0007669"/>
    <property type="project" value="TreeGrafter"/>
</dbReference>
<dbReference type="InterPro" id="IPR051681">
    <property type="entry name" value="Ser/Thr_Kinases-Pseudokinases"/>
</dbReference>
<keyword evidence="3 6" id="KW-0418">Kinase</keyword>
<keyword evidence="2" id="KW-0547">Nucleotide-binding</keyword>